<dbReference type="InterPro" id="IPR036640">
    <property type="entry name" value="ABC1_TM_sf"/>
</dbReference>
<evidence type="ECO:0000256" key="6">
    <source>
        <dbReference type="ARBA" id="ARBA00022989"/>
    </source>
</evidence>
<proteinExistence type="predicted"/>
<feature type="domain" description="ABC transporter" evidence="10">
    <location>
        <begin position="1237"/>
        <end position="1472"/>
    </location>
</feature>
<feature type="transmembrane region" description="Helical" evidence="9">
    <location>
        <begin position="1809"/>
        <end position="1830"/>
    </location>
</feature>
<evidence type="ECO:0000256" key="3">
    <source>
        <dbReference type="ARBA" id="ARBA00022692"/>
    </source>
</evidence>
<dbReference type="PANTHER" id="PTHR24223:SF461">
    <property type="entry name" value="ATP-BINDING CASSETTE SUB-FAMILY C MEMBER SUR"/>
    <property type="match status" value="1"/>
</dbReference>
<organism evidence="12 13">
    <name type="scientific">Aedes albopictus</name>
    <name type="common">Asian tiger mosquito</name>
    <name type="synonym">Stegomyia albopicta</name>
    <dbReference type="NCBI Taxonomy" id="7160"/>
    <lineage>
        <taxon>Eukaryota</taxon>
        <taxon>Metazoa</taxon>
        <taxon>Ecdysozoa</taxon>
        <taxon>Arthropoda</taxon>
        <taxon>Hexapoda</taxon>
        <taxon>Insecta</taxon>
        <taxon>Pterygota</taxon>
        <taxon>Neoptera</taxon>
        <taxon>Endopterygota</taxon>
        <taxon>Diptera</taxon>
        <taxon>Nematocera</taxon>
        <taxon>Culicoidea</taxon>
        <taxon>Culicidae</taxon>
        <taxon>Culicinae</taxon>
        <taxon>Aedini</taxon>
        <taxon>Aedes</taxon>
        <taxon>Stegomyia</taxon>
    </lineage>
</organism>
<dbReference type="EnsemblMetazoa" id="AALFPA23_021941.R32480">
    <property type="protein sequence ID" value="AALFPA23_021941.P32480"/>
    <property type="gene ID" value="AALFPA23_021941"/>
</dbReference>
<feature type="transmembrane region" description="Helical" evidence="9">
    <location>
        <begin position="238"/>
        <end position="259"/>
    </location>
</feature>
<dbReference type="Pfam" id="PF00005">
    <property type="entry name" value="ABC_tran"/>
    <property type="match status" value="1"/>
</dbReference>
<feature type="region of interest" description="Disordered" evidence="8">
    <location>
        <begin position="1088"/>
        <end position="1114"/>
    </location>
</feature>
<dbReference type="InterPro" id="IPR027417">
    <property type="entry name" value="P-loop_NTPase"/>
</dbReference>
<accession>A0ABM1ZV36</accession>
<evidence type="ECO:0000259" key="11">
    <source>
        <dbReference type="PROSITE" id="PS50929"/>
    </source>
</evidence>
<feature type="domain" description="ABC transmembrane type-1" evidence="11">
    <location>
        <begin position="1825"/>
        <end position="2117"/>
    </location>
</feature>
<feature type="transmembrane region" description="Helical" evidence="9">
    <location>
        <begin position="813"/>
        <end position="832"/>
    </location>
</feature>
<evidence type="ECO:0000256" key="8">
    <source>
        <dbReference type="SAM" id="MobiDB-lite"/>
    </source>
</evidence>
<keyword evidence="13" id="KW-1185">Reference proteome</keyword>
<feature type="region of interest" description="Disordered" evidence="8">
    <location>
        <begin position="2228"/>
        <end position="2269"/>
    </location>
</feature>
<feature type="region of interest" description="Disordered" evidence="8">
    <location>
        <begin position="1707"/>
        <end position="1759"/>
    </location>
</feature>
<evidence type="ECO:0000313" key="12">
    <source>
        <dbReference type="EnsemblMetazoa" id="AALFPA23_021941.P32480"/>
    </source>
</evidence>
<feature type="transmembrane region" description="Helical" evidence="9">
    <location>
        <begin position="171"/>
        <end position="191"/>
    </location>
</feature>
<feature type="region of interest" description="Disordered" evidence="8">
    <location>
        <begin position="1143"/>
        <end position="1182"/>
    </location>
</feature>
<evidence type="ECO:0000256" key="7">
    <source>
        <dbReference type="ARBA" id="ARBA00023136"/>
    </source>
</evidence>
<feature type="transmembrane region" description="Helical" evidence="9">
    <location>
        <begin position="1873"/>
        <end position="1894"/>
    </location>
</feature>
<feature type="transmembrane region" description="Helical" evidence="9">
    <location>
        <begin position="2088"/>
        <end position="2109"/>
    </location>
</feature>
<dbReference type="SMART" id="SM00382">
    <property type="entry name" value="AAA"/>
    <property type="match status" value="1"/>
</dbReference>
<dbReference type="PROSITE" id="PS50893">
    <property type="entry name" value="ABC_TRANSPORTER_2"/>
    <property type="match status" value="1"/>
</dbReference>
<feature type="region of interest" description="Disordered" evidence="8">
    <location>
        <begin position="996"/>
        <end position="1032"/>
    </location>
</feature>
<keyword evidence="5" id="KW-0067">ATP-binding</keyword>
<feature type="transmembrane region" description="Helical" evidence="9">
    <location>
        <begin position="81"/>
        <end position="104"/>
    </location>
</feature>
<comment type="subcellular location">
    <subcellularLocation>
        <location evidence="1">Membrane</location>
    </subcellularLocation>
</comment>
<feature type="compositionally biased region" description="Basic and acidic residues" evidence="8">
    <location>
        <begin position="2233"/>
        <end position="2246"/>
    </location>
</feature>
<dbReference type="Pfam" id="PF00664">
    <property type="entry name" value="ABC_membrane"/>
    <property type="match status" value="2"/>
</dbReference>
<evidence type="ECO:0000256" key="2">
    <source>
        <dbReference type="ARBA" id="ARBA00022448"/>
    </source>
</evidence>
<protein>
    <submittedName>
        <fullName evidence="12">Uncharacterized protein</fullName>
    </submittedName>
</protein>
<feature type="compositionally biased region" description="Basic and acidic residues" evidence="8">
    <location>
        <begin position="648"/>
        <end position="661"/>
    </location>
</feature>
<feature type="compositionally biased region" description="Acidic residues" evidence="8">
    <location>
        <begin position="1100"/>
        <end position="1111"/>
    </location>
</feature>
<keyword evidence="6 9" id="KW-1133">Transmembrane helix</keyword>
<feature type="compositionally biased region" description="Polar residues" evidence="8">
    <location>
        <begin position="1170"/>
        <end position="1182"/>
    </location>
</feature>
<dbReference type="PROSITE" id="PS50929">
    <property type="entry name" value="ABC_TM1F"/>
    <property type="match status" value="2"/>
</dbReference>
<feature type="transmembrane region" description="Helical" evidence="9">
    <location>
        <begin position="788"/>
        <end position="807"/>
    </location>
</feature>
<keyword evidence="2" id="KW-0813">Transport</keyword>
<dbReference type="SUPFAM" id="SSF52540">
    <property type="entry name" value="P-loop containing nucleoside triphosphate hydrolases"/>
    <property type="match status" value="1"/>
</dbReference>
<keyword evidence="4" id="KW-0547">Nucleotide-binding</keyword>
<feature type="domain" description="ABC transmembrane type-1" evidence="11">
    <location>
        <begin position="766"/>
        <end position="973"/>
    </location>
</feature>
<feature type="compositionally biased region" description="Basic residues" evidence="8">
    <location>
        <begin position="1708"/>
        <end position="1727"/>
    </location>
</feature>
<feature type="transmembrane region" description="Helical" evidence="9">
    <location>
        <begin position="2062"/>
        <end position="2082"/>
    </location>
</feature>
<feature type="transmembrane region" description="Helical" evidence="9">
    <location>
        <begin position="957"/>
        <end position="977"/>
    </location>
</feature>
<dbReference type="PROSITE" id="PS00211">
    <property type="entry name" value="ABC_TRANSPORTER_1"/>
    <property type="match status" value="1"/>
</dbReference>
<keyword evidence="3 9" id="KW-0812">Transmembrane</keyword>
<name>A0ABM1ZV36_AEDAL</name>
<dbReference type="Proteomes" id="UP000069940">
    <property type="component" value="Unassembled WGS sequence"/>
</dbReference>
<dbReference type="CDD" id="cd18602">
    <property type="entry name" value="ABC_6TM_SUR1_D2_like"/>
    <property type="match status" value="1"/>
</dbReference>
<sequence length="2269" mass="251671">MICDIAVTGSPPSDGMLGYIVLVGGDSGGGLGPEQMVDICHLNLSSLVVNALALGGILGALIYASWNFAGKRHNLLALHNLRLTLVLASILVGICEVAQHSVIIHHLGQLDAAEPLNGVADGGGRGGSAQRPPNDGAGGLEGLQDGLLEAEWNNDAHQHEDLNYGVSMETAVMGLCSGCLGIVSIAVGAVFIRMVELKDECGLLYIIMAVQGAQCIVKWCQFEYIYGVTNSVTALSSSLTLGSSLVLAALAIADGITLYRERNSSGRRHISSIMSKDTATAPTAAAAGKGYKSSSVPFLSRITFWWITPLLWRGFVEPLELENLGKLPEGDTARFHYDQFLSIYQRFKASTHALWRCYVLNCWRMFLAGGVFKLLGDLCALVGPLCISNIVDYIAKPVTSSSSSPAVMTAGGRGTAGNGVIPKDDSSLPAKFNLGNQSLLTDGTVASAVMLGVEKVQLGPLTWSELLANGWFVAVVVLVASLAQGTFSQASTHIMDMEGIKLKNALQGLVYRKTLLLSTSCFHSEGGHEPRKASDQKTDDENVASNTNKGEIDETTGGTVAQVPPNCAPHPVASNIDSTPHRRITTGTDVNLPDCDVDAKDSNSRSSSSSRSIGNASAPETDVFTATPSVLPPESTLLPSHHHRNHRQEKQCTTEKSKPKIKHEIPDAIDDAAADDQQQFDSGSGASQQYRPSRALALRMRIRDLFVGCLQRPVDAVASEAANQKQEQPEQDDDRTRGKKPGKGAATDNRHRQGRGNGDGGNSAATDAGTITNLMSDDAFNVMAFVKIAHYVWAIPLKIGVVMYLLYRLLGVSTIIGSFVCIVTMTPLQFVIGKFMSANSKKTSECTDERLRRINEVLLGIKLIKLSAWEGVFREKIAKARRKELKHLDWDSCYWTMMMLLTHISSVLITFVTVAVFIHLEHDGTTSANNDDDTPHGGRIEFTAARLFASLALFNQLTVPLFIFPITIPIILSAVVSTGRLEVFLRRPEVRTTVVARRRASPGRPSSSLSRDEVSRGNGGRRKLSQREEPLDKVTVIHDREDNADADADRFLKDMVLEEEDEEDTKWEQEGALHFECFDLPECATIQPDNTPNVQNECSESSEWESEIEQDEQLRGTELRTPAGAGAVSTGTPSSFIYAGVSSTNRLEPKHENSQTITGDADDNSEMNRRVNSQTKVPRTSNNNQLFTCARLRENRLRRKSHHRQLVANNGPRYEPVSVNDDDIDDEEQASRCAQVVTVRDGRFQWGCNNDQSENSQNSASVLQINRLDIPKGKLTIVVGRSGSGKSSLLAALLREINHLSGEVIWSQYSTIAYVPQRPWLLNANVRENILFGEPFRPKRYNRVLRACALKPDIELMPDGDMSEIGERGIKLSGGQRQRIAIARALYSPASVVIMDNPLSSLDNEVAKYVFDHGIRRMLTRQKRTVVMVTQMLPLVYSADNIIAMEIFAVEATGTLSEIENNYSHILRKWNAIIAKEQQSKETQLSPGRTARERWKLFKNVSRISFLRSHATEEYYEPPDAPLLYRPSAMQRHSSGSSSLFGSRFHTHDLPLPIDECCHGENVRLRRHYSKRYRSSGGGGGGESNRVVRGFSDGVAAVAMAEKSQSAERDALGNNIVRSRSLQTKRDISSPNRIVDGRLLPACSANPSHRSPTELDHPSPLDSASAAVVATGDKPGFERFRYSSDTCEDLHKFGFRQFLRRMSTIGRAGRHRRRSREGSVHRQRRRILSSSVISPAKENDADLGRSPLQPNQPLQGMHNPLKRLFSNVSRYSEETDEDSWEEYNNGEQVSNRLIYDEERKYGKIPARMYWLYLKSCGMDIVTTFFLSALAQQGLRVYTDFWLQSWTERTQQQQQLQSYDTNRVDPTDDVEYNFRVYAVLSVICILLSAVCFPAGQKAGSNARRRLHQQLIAAVLKNPIHFFQTVPLGRIMNRLSIDVSVVDKKIAATSQKLLQFILLCLCAVLINSVVTPYFILLTIPICGIYYVVQKFYRCSSRELQRIESITYSPIISHFSETIDGVTTIRAYQQESRFTETLFRRMEANNVAQVILNCSNRWLGIALDYLGAIIVFVAILSALITASLSPESTSSSLIGLAINYALLVPIYLNWVVKLAAEMEMYIGAVERIQFYIDSSQERTRERNKRKYKPVPISWPQKGDIVFENVSLRYESQKENVITNLNLTIPAGQRHRLHSLFDYDRVIVLEHGRIIEDGCPRVLRRKLDSKFATMLKASSTEQHHKQSVESELRQKQQQQHKTSVCEEEQCDEGETSV</sequence>
<dbReference type="RefSeq" id="XP_062706758.1">
    <property type="nucleotide sequence ID" value="XM_062850774.1"/>
</dbReference>
<evidence type="ECO:0000256" key="1">
    <source>
        <dbReference type="ARBA" id="ARBA00004370"/>
    </source>
</evidence>
<dbReference type="InterPro" id="IPR003439">
    <property type="entry name" value="ABC_transporter-like_ATP-bd"/>
</dbReference>
<dbReference type="InterPro" id="IPR017871">
    <property type="entry name" value="ABC_transporter-like_CS"/>
</dbReference>
<feature type="region of interest" description="Disordered" evidence="8">
    <location>
        <begin position="523"/>
        <end position="661"/>
    </location>
</feature>
<feature type="region of interest" description="Disordered" evidence="8">
    <location>
        <begin position="719"/>
        <end position="765"/>
    </location>
</feature>
<dbReference type="InterPro" id="IPR050173">
    <property type="entry name" value="ABC_transporter_C-like"/>
</dbReference>
<reference evidence="12" key="2">
    <citation type="submission" date="2025-05" db="UniProtKB">
        <authorList>
            <consortium name="EnsemblMetazoa"/>
        </authorList>
    </citation>
    <scope>IDENTIFICATION</scope>
    <source>
        <strain evidence="12">Foshan</strain>
    </source>
</reference>
<evidence type="ECO:0000256" key="9">
    <source>
        <dbReference type="SAM" id="Phobius"/>
    </source>
</evidence>
<dbReference type="GeneID" id="109622797"/>
<dbReference type="Gene3D" id="1.20.1560.10">
    <property type="entry name" value="ABC transporter type 1, transmembrane domain"/>
    <property type="match status" value="3"/>
</dbReference>
<dbReference type="Gene3D" id="3.40.50.300">
    <property type="entry name" value="P-loop containing nucleotide triphosphate hydrolases"/>
    <property type="match status" value="1"/>
</dbReference>
<dbReference type="PANTHER" id="PTHR24223">
    <property type="entry name" value="ATP-BINDING CASSETTE SUB-FAMILY C"/>
    <property type="match status" value="1"/>
</dbReference>
<feature type="transmembrane region" description="Helical" evidence="9">
    <location>
        <begin position="1951"/>
        <end position="1967"/>
    </location>
</feature>
<feature type="compositionally biased region" description="Basic and acidic residues" evidence="8">
    <location>
        <begin position="525"/>
        <end position="540"/>
    </location>
</feature>
<dbReference type="CDD" id="cd03250">
    <property type="entry name" value="ABCC_MRP_domain1"/>
    <property type="match status" value="1"/>
</dbReference>
<evidence type="ECO:0000256" key="5">
    <source>
        <dbReference type="ARBA" id="ARBA00022840"/>
    </source>
</evidence>
<feature type="transmembrane region" description="Helical" evidence="9">
    <location>
        <begin position="47"/>
        <end position="69"/>
    </location>
</feature>
<feature type="transmembrane region" description="Helical" evidence="9">
    <location>
        <begin position="892"/>
        <end position="920"/>
    </location>
</feature>
<evidence type="ECO:0000259" key="10">
    <source>
        <dbReference type="PROSITE" id="PS50893"/>
    </source>
</evidence>
<evidence type="ECO:0000313" key="13">
    <source>
        <dbReference type="Proteomes" id="UP000069940"/>
    </source>
</evidence>
<feature type="compositionally biased region" description="Acidic residues" evidence="8">
    <location>
        <begin position="2257"/>
        <end position="2269"/>
    </location>
</feature>
<dbReference type="SUPFAM" id="SSF90123">
    <property type="entry name" value="ABC transporter transmembrane region"/>
    <property type="match status" value="2"/>
</dbReference>
<dbReference type="InterPro" id="IPR011527">
    <property type="entry name" value="ABC1_TM_dom"/>
</dbReference>
<dbReference type="InterPro" id="IPR003593">
    <property type="entry name" value="AAA+_ATPase"/>
</dbReference>
<evidence type="ECO:0000256" key="4">
    <source>
        <dbReference type="ARBA" id="ARBA00022741"/>
    </source>
</evidence>
<keyword evidence="7 9" id="KW-0472">Membrane</keyword>
<reference evidence="13" key="1">
    <citation type="journal article" date="2015" name="Proc. Natl. Acad. Sci. U.S.A.">
        <title>Genome sequence of the Asian Tiger mosquito, Aedes albopictus, reveals insights into its biology, genetics, and evolution.</title>
        <authorList>
            <person name="Chen X.G."/>
            <person name="Jiang X."/>
            <person name="Gu J."/>
            <person name="Xu M."/>
            <person name="Wu Y."/>
            <person name="Deng Y."/>
            <person name="Zhang C."/>
            <person name="Bonizzoni M."/>
            <person name="Dermauw W."/>
            <person name="Vontas J."/>
            <person name="Armbruster P."/>
            <person name="Huang X."/>
            <person name="Yang Y."/>
            <person name="Zhang H."/>
            <person name="He W."/>
            <person name="Peng H."/>
            <person name="Liu Y."/>
            <person name="Wu K."/>
            <person name="Chen J."/>
            <person name="Lirakis M."/>
            <person name="Topalis P."/>
            <person name="Van Leeuwen T."/>
            <person name="Hall A.B."/>
            <person name="Jiang X."/>
            <person name="Thorpe C."/>
            <person name="Mueller R.L."/>
            <person name="Sun C."/>
            <person name="Waterhouse R.M."/>
            <person name="Yan G."/>
            <person name="Tu Z.J."/>
            <person name="Fang X."/>
            <person name="James A.A."/>
        </authorList>
    </citation>
    <scope>NUCLEOTIDE SEQUENCE [LARGE SCALE GENOMIC DNA]</scope>
    <source>
        <strain evidence="13">Foshan</strain>
    </source>
</reference>